<dbReference type="Gene3D" id="3.40.50.2300">
    <property type="match status" value="1"/>
</dbReference>
<evidence type="ECO:0000313" key="9">
    <source>
        <dbReference type="EMBL" id="TGY92448.1"/>
    </source>
</evidence>
<dbReference type="Gene3D" id="1.10.287.130">
    <property type="match status" value="1"/>
</dbReference>
<dbReference type="InterPro" id="IPR011006">
    <property type="entry name" value="CheY-like_superfamily"/>
</dbReference>
<dbReference type="RefSeq" id="WP_135945583.1">
    <property type="nucleotide sequence ID" value="NZ_BMEI01000003.1"/>
</dbReference>
<dbReference type="EMBL" id="SRXV01000003">
    <property type="protein sequence ID" value="TGY92448.1"/>
    <property type="molecule type" value="Genomic_DNA"/>
</dbReference>
<feature type="domain" description="PAS" evidence="8">
    <location>
        <begin position="20"/>
        <end position="65"/>
    </location>
</feature>
<comment type="caution">
    <text evidence="9">The sequence shown here is derived from an EMBL/GenBank/DDBJ whole genome shotgun (WGS) entry which is preliminary data.</text>
</comment>
<dbReference type="SUPFAM" id="SSF52172">
    <property type="entry name" value="CheY-like"/>
    <property type="match status" value="1"/>
</dbReference>
<evidence type="ECO:0000256" key="2">
    <source>
        <dbReference type="ARBA" id="ARBA00012438"/>
    </source>
</evidence>
<keyword evidence="3 5" id="KW-0597">Phosphoprotein</keyword>
<evidence type="ECO:0000259" key="6">
    <source>
        <dbReference type="PROSITE" id="PS50109"/>
    </source>
</evidence>
<dbReference type="CDD" id="cd16922">
    <property type="entry name" value="HATPase_EvgS-ArcB-TorS-like"/>
    <property type="match status" value="1"/>
</dbReference>
<dbReference type="FunFam" id="3.30.565.10:FF:000010">
    <property type="entry name" value="Sensor histidine kinase RcsC"/>
    <property type="match status" value="1"/>
</dbReference>
<dbReference type="PANTHER" id="PTHR45339:SF5">
    <property type="entry name" value="HISTIDINE KINASE"/>
    <property type="match status" value="1"/>
</dbReference>
<keyword evidence="4" id="KW-0902">Two-component regulatory system</keyword>
<dbReference type="PANTHER" id="PTHR45339">
    <property type="entry name" value="HYBRID SIGNAL TRANSDUCTION HISTIDINE KINASE J"/>
    <property type="match status" value="1"/>
</dbReference>
<evidence type="ECO:0000259" key="8">
    <source>
        <dbReference type="PROSITE" id="PS50112"/>
    </source>
</evidence>
<evidence type="ECO:0000256" key="4">
    <source>
        <dbReference type="ARBA" id="ARBA00023012"/>
    </source>
</evidence>
<dbReference type="AlphaFoldDB" id="A0A4S2HA27"/>
<dbReference type="PRINTS" id="PR00344">
    <property type="entry name" value="BCTRLSENSOR"/>
</dbReference>
<name>A0A4S2HA27_9PROT</name>
<dbReference type="PROSITE" id="PS50109">
    <property type="entry name" value="HIS_KIN"/>
    <property type="match status" value="1"/>
</dbReference>
<dbReference type="EC" id="2.7.13.3" evidence="2"/>
<evidence type="ECO:0000313" key="10">
    <source>
        <dbReference type="Proteomes" id="UP000305451"/>
    </source>
</evidence>
<comment type="catalytic activity">
    <reaction evidence="1">
        <text>ATP + protein L-histidine = ADP + protein N-phospho-L-histidine.</text>
        <dbReference type="EC" id="2.7.13.3"/>
    </reaction>
</comment>
<sequence length="631" mass="67721">MTRDRPPHCAPDSEPPAVTDRTDLRAIFDSMGELVMVRDCSGRLTEVNQAFLDAFGGARPDWTGRWFASALGSQKLGESRRYDVAMATRRGEAWIEWTETPLEGGGTVSVGRDVTQERRARAALSEAARGKSVFFAAITHELRTPLSGALGAARLLRDTRLQPDQAAYLDAVTSSAEHALSLIDDILDLSRLEAGRLELRQEPVDLRALIEDLSEVLATRAAEKDLSLAHAIDPDVPARITADPARLKQVLFNLAGNAVKFTETGGVLIRAERANDMVRLSVTDTGPGIAQEDRNTLFEQFERGAAERSHAPGAGLGLAMVKRLSEAMGGEVGFTSEPGKGSHFWFAFPILEEVPATLDPCLTGRHVFVASPCAIQRQAIALQATALGARTSPIADPDAIADCLSQAKGAAVLVLDEAWAAHAAALRAAQDPIRVLALARPSTKDQFTTDQRPEGIDGWLVAPVRARSLAEYACRTAPSALTSGRPGPVPPPLAAPRPDGRLAGYTILVAEDDPVNGLIGERILARLGARPVRVADGQAAVDAVSEQVFDAVLLDLRMPRLDGREAARRIRALPHGRTVPILALTANATEADRAECLDAGMDEFLSKPLDQERLCDALARLCPRENRARVG</sequence>
<dbReference type="InterPro" id="IPR003661">
    <property type="entry name" value="HisK_dim/P_dom"/>
</dbReference>
<dbReference type="SUPFAM" id="SSF55874">
    <property type="entry name" value="ATPase domain of HSP90 chaperone/DNA topoisomerase II/histidine kinase"/>
    <property type="match status" value="1"/>
</dbReference>
<feature type="domain" description="Response regulatory" evidence="7">
    <location>
        <begin position="506"/>
        <end position="622"/>
    </location>
</feature>
<accession>A0A4S2HA27</accession>
<dbReference type="Gene3D" id="3.30.565.10">
    <property type="entry name" value="Histidine kinase-like ATPase, C-terminal domain"/>
    <property type="match status" value="1"/>
</dbReference>
<dbReference type="InterPro" id="IPR003594">
    <property type="entry name" value="HATPase_dom"/>
</dbReference>
<dbReference type="CDD" id="cd17546">
    <property type="entry name" value="REC_hyHK_CKI1_RcsC-like"/>
    <property type="match status" value="1"/>
</dbReference>
<dbReference type="CDD" id="cd00082">
    <property type="entry name" value="HisKA"/>
    <property type="match status" value="1"/>
</dbReference>
<protein>
    <recommendedName>
        <fullName evidence="2">histidine kinase</fullName>
        <ecNumber evidence="2">2.7.13.3</ecNumber>
    </recommendedName>
</protein>
<dbReference type="SMART" id="SM00448">
    <property type="entry name" value="REC"/>
    <property type="match status" value="1"/>
</dbReference>
<dbReference type="InterPro" id="IPR036097">
    <property type="entry name" value="HisK_dim/P_sf"/>
</dbReference>
<evidence type="ECO:0000259" key="7">
    <source>
        <dbReference type="PROSITE" id="PS50110"/>
    </source>
</evidence>
<evidence type="ECO:0000256" key="3">
    <source>
        <dbReference type="ARBA" id="ARBA00022553"/>
    </source>
</evidence>
<evidence type="ECO:0000256" key="1">
    <source>
        <dbReference type="ARBA" id="ARBA00000085"/>
    </source>
</evidence>
<dbReference type="Pfam" id="PF02518">
    <property type="entry name" value="HATPase_c"/>
    <property type="match status" value="1"/>
</dbReference>
<dbReference type="SMART" id="SM00388">
    <property type="entry name" value="HisKA"/>
    <property type="match status" value="1"/>
</dbReference>
<dbReference type="Pfam" id="PF00072">
    <property type="entry name" value="Response_reg"/>
    <property type="match status" value="1"/>
</dbReference>
<dbReference type="InterPro" id="IPR035965">
    <property type="entry name" value="PAS-like_dom_sf"/>
</dbReference>
<dbReference type="OrthoDB" id="9774458at2"/>
<organism evidence="9 10">
    <name type="scientific">Marinicauda pacifica</name>
    <dbReference type="NCBI Taxonomy" id="1133559"/>
    <lineage>
        <taxon>Bacteria</taxon>
        <taxon>Pseudomonadati</taxon>
        <taxon>Pseudomonadota</taxon>
        <taxon>Alphaproteobacteria</taxon>
        <taxon>Maricaulales</taxon>
        <taxon>Maricaulaceae</taxon>
        <taxon>Marinicauda</taxon>
    </lineage>
</organism>
<dbReference type="SMART" id="SM00387">
    <property type="entry name" value="HATPase_c"/>
    <property type="match status" value="1"/>
</dbReference>
<dbReference type="Pfam" id="PF13188">
    <property type="entry name" value="PAS_8"/>
    <property type="match status" value="1"/>
</dbReference>
<feature type="modified residue" description="4-aspartylphosphate" evidence="5">
    <location>
        <position position="555"/>
    </location>
</feature>
<dbReference type="Gene3D" id="3.30.450.20">
    <property type="entry name" value="PAS domain"/>
    <property type="match status" value="1"/>
</dbReference>
<keyword evidence="10" id="KW-1185">Reference proteome</keyword>
<dbReference type="Proteomes" id="UP000305451">
    <property type="component" value="Unassembled WGS sequence"/>
</dbReference>
<dbReference type="PROSITE" id="PS50110">
    <property type="entry name" value="RESPONSE_REGULATORY"/>
    <property type="match status" value="1"/>
</dbReference>
<gene>
    <name evidence="9" type="ORF">E5162_12465</name>
</gene>
<evidence type="ECO:0000256" key="5">
    <source>
        <dbReference type="PROSITE-ProRule" id="PRU00169"/>
    </source>
</evidence>
<dbReference type="InterPro" id="IPR000014">
    <property type="entry name" value="PAS"/>
</dbReference>
<feature type="domain" description="Histidine kinase" evidence="6">
    <location>
        <begin position="137"/>
        <end position="352"/>
    </location>
</feature>
<dbReference type="SUPFAM" id="SSF55785">
    <property type="entry name" value="PYP-like sensor domain (PAS domain)"/>
    <property type="match status" value="1"/>
</dbReference>
<dbReference type="PROSITE" id="PS50112">
    <property type="entry name" value="PAS"/>
    <property type="match status" value="1"/>
</dbReference>
<proteinExistence type="predicted"/>
<dbReference type="SUPFAM" id="SSF47384">
    <property type="entry name" value="Homodimeric domain of signal transducing histidine kinase"/>
    <property type="match status" value="1"/>
</dbReference>
<dbReference type="GO" id="GO:0000155">
    <property type="term" value="F:phosphorelay sensor kinase activity"/>
    <property type="evidence" value="ECO:0007669"/>
    <property type="project" value="InterPro"/>
</dbReference>
<dbReference type="InterPro" id="IPR001789">
    <property type="entry name" value="Sig_transdc_resp-reg_receiver"/>
</dbReference>
<dbReference type="InterPro" id="IPR036890">
    <property type="entry name" value="HATPase_C_sf"/>
</dbReference>
<reference evidence="9 10" key="1">
    <citation type="journal article" date="2013" name="Int. J. Syst. Evol. Microbiol.">
        <title>Marinicauda pacifica gen. nov., sp. nov., a prosthecate alphaproteobacterium of the family Hyphomonadaceae isolated from deep seawater.</title>
        <authorList>
            <person name="Zhang X.Y."/>
            <person name="Li G.W."/>
            <person name="Wang C.S."/>
            <person name="Zhang Y.J."/>
            <person name="Xu X.W."/>
            <person name="Li H."/>
            <person name="Liu A."/>
            <person name="Liu C."/>
            <person name="Xie B.B."/>
            <person name="Qin Q.L."/>
            <person name="Xu Z."/>
            <person name="Chen X.L."/>
            <person name="Zhou B.C."/>
            <person name="Zhang Y.Z."/>
        </authorList>
    </citation>
    <scope>NUCLEOTIDE SEQUENCE [LARGE SCALE GENOMIC DNA]</scope>
    <source>
        <strain evidence="9 10">P-1 km-3</strain>
    </source>
</reference>
<dbReference type="Pfam" id="PF00512">
    <property type="entry name" value="HisKA"/>
    <property type="match status" value="1"/>
</dbReference>
<dbReference type="InterPro" id="IPR005467">
    <property type="entry name" value="His_kinase_dom"/>
</dbReference>
<dbReference type="InterPro" id="IPR004358">
    <property type="entry name" value="Sig_transdc_His_kin-like_C"/>
</dbReference>
<dbReference type="SMART" id="SM00091">
    <property type="entry name" value="PAS"/>
    <property type="match status" value="1"/>
</dbReference>